<dbReference type="CDD" id="cd22268">
    <property type="entry name" value="DPBB_RlpA-like"/>
    <property type="match status" value="1"/>
</dbReference>
<dbReference type="SUPFAM" id="SSF50685">
    <property type="entry name" value="Barwin-like endoglucanases"/>
    <property type="match status" value="1"/>
</dbReference>
<dbReference type="GO" id="GO:0071555">
    <property type="term" value="P:cell wall organization"/>
    <property type="evidence" value="ECO:0007669"/>
    <property type="project" value="UniProtKB-KW"/>
</dbReference>
<dbReference type="Pfam" id="PF03330">
    <property type="entry name" value="DPBB_1"/>
    <property type="match status" value="1"/>
</dbReference>
<keyword evidence="2 3" id="KW-0961">Cell wall biogenesis/degradation</keyword>
<dbReference type="GO" id="GO:0000270">
    <property type="term" value="P:peptidoglycan metabolic process"/>
    <property type="evidence" value="ECO:0007669"/>
    <property type="project" value="UniProtKB-UniRule"/>
</dbReference>
<protein>
    <recommendedName>
        <fullName evidence="3">Probable endolytic peptidoglycan transglycosylase RlpA</fullName>
        <ecNumber evidence="3">4.2.2.-</ecNumber>
    </recommendedName>
</protein>
<feature type="domain" description="RlpA-like protein double-psi beta-barrel" evidence="5">
    <location>
        <begin position="35"/>
        <end position="124"/>
    </location>
</feature>
<keyword evidence="7" id="KW-1185">Reference proteome</keyword>
<accession>A0A327QDC7</accession>
<organism evidence="6 7">
    <name type="scientific">Chitinophaga skermanii</name>
    <dbReference type="NCBI Taxonomy" id="331697"/>
    <lineage>
        <taxon>Bacteria</taxon>
        <taxon>Pseudomonadati</taxon>
        <taxon>Bacteroidota</taxon>
        <taxon>Chitinophagia</taxon>
        <taxon>Chitinophagales</taxon>
        <taxon>Chitinophagaceae</taxon>
        <taxon>Chitinophaga</taxon>
    </lineage>
</organism>
<dbReference type="OrthoDB" id="9779128at2"/>
<name>A0A327QDC7_9BACT</name>
<evidence type="ECO:0000259" key="5">
    <source>
        <dbReference type="Pfam" id="PF03330"/>
    </source>
</evidence>
<gene>
    <name evidence="3" type="primary">rlpA</name>
    <name evidence="6" type="ORF">LX64_03498</name>
</gene>
<dbReference type="AlphaFoldDB" id="A0A327QDC7"/>
<evidence type="ECO:0000256" key="2">
    <source>
        <dbReference type="ARBA" id="ARBA00023316"/>
    </source>
</evidence>
<comment type="function">
    <text evidence="3">Lytic transglycosylase with a strong preference for naked glycan strands that lack stem peptides.</text>
</comment>
<dbReference type="PANTHER" id="PTHR34183:SF1">
    <property type="entry name" value="ENDOLYTIC PEPTIDOGLYCAN TRANSGLYCOSYLASE RLPA"/>
    <property type="match status" value="1"/>
</dbReference>
<dbReference type="RefSeq" id="WP_111598918.1">
    <property type="nucleotide sequence ID" value="NZ_QLLL01000006.1"/>
</dbReference>
<sequence length="144" mass="16134" precursor="true">MKKGNVLKLFTKCCVLVMMLLPFSVMHTQAQVKQEVGTASYYADKFHGRKTASGEVFDNSAFTAAHNKLPLGTYVKVTNTRNQKWTIVKITDRLHAANKRVLDLTQAAAKKLGFFHWGLARVKVEVVSKEYATSLIDSQQMAIN</sequence>
<dbReference type="PANTHER" id="PTHR34183">
    <property type="entry name" value="ENDOLYTIC PEPTIDOGLYCAN TRANSGLYCOSYLASE RLPA"/>
    <property type="match status" value="1"/>
</dbReference>
<evidence type="ECO:0000313" key="7">
    <source>
        <dbReference type="Proteomes" id="UP000249547"/>
    </source>
</evidence>
<evidence type="ECO:0000313" key="6">
    <source>
        <dbReference type="EMBL" id="RAJ02480.1"/>
    </source>
</evidence>
<dbReference type="GO" id="GO:0008932">
    <property type="term" value="F:lytic endotransglycosylase activity"/>
    <property type="evidence" value="ECO:0007669"/>
    <property type="project" value="UniProtKB-UniRule"/>
</dbReference>
<proteinExistence type="inferred from homology"/>
<keyword evidence="3" id="KW-0732">Signal</keyword>
<dbReference type="NCBIfam" id="TIGR00413">
    <property type="entry name" value="rlpA"/>
    <property type="match status" value="1"/>
</dbReference>
<dbReference type="Gene3D" id="2.40.40.10">
    <property type="entry name" value="RlpA-like domain"/>
    <property type="match status" value="1"/>
</dbReference>
<reference evidence="6 7" key="1">
    <citation type="submission" date="2018-06" db="EMBL/GenBank/DDBJ databases">
        <title>Genomic Encyclopedia of Archaeal and Bacterial Type Strains, Phase II (KMG-II): from individual species to whole genera.</title>
        <authorList>
            <person name="Goeker M."/>
        </authorList>
    </citation>
    <scope>NUCLEOTIDE SEQUENCE [LARGE SCALE GENOMIC DNA]</scope>
    <source>
        <strain evidence="6 7">DSM 23857</strain>
    </source>
</reference>
<feature type="signal peptide" evidence="3">
    <location>
        <begin position="1"/>
        <end position="30"/>
    </location>
</feature>
<evidence type="ECO:0000256" key="1">
    <source>
        <dbReference type="ARBA" id="ARBA00023239"/>
    </source>
</evidence>
<dbReference type="Proteomes" id="UP000249547">
    <property type="component" value="Unassembled WGS sequence"/>
</dbReference>
<evidence type="ECO:0000256" key="3">
    <source>
        <dbReference type="HAMAP-Rule" id="MF_02071"/>
    </source>
</evidence>
<keyword evidence="1 3" id="KW-0456">Lyase</keyword>
<evidence type="ECO:0000256" key="4">
    <source>
        <dbReference type="RuleBase" id="RU003495"/>
    </source>
</evidence>
<dbReference type="HAMAP" id="MF_02071">
    <property type="entry name" value="RlpA"/>
    <property type="match status" value="1"/>
</dbReference>
<comment type="similarity">
    <text evidence="3 4">Belongs to the RlpA family.</text>
</comment>
<dbReference type="EC" id="4.2.2.-" evidence="3"/>
<dbReference type="InterPro" id="IPR034718">
    <property type="entry name" value="RlpA"/>
</dbReference>
<dbReference type="InterPro" id="IPR009009">
    <property type="entry name" value="RlpA-like_DPBB"/>
</dbReference>
<dbReference type="EMBL" id="QLLL01000006">
    <property type="protein sequence ID" value="RAJ02480.1"/>
    <property type="molecule type" value="Genomic_DNA"/>
</dbReference>
<keyword evidence="6" id="KW-0449">Lipoprotein</keyword>
<comment type="caution">
    <text evidence="6">The sequence shown here is derived from an EMBL/GenBank/DDBJ whole genome shotgun (WGS) entry which is preliminary data.</text>
</comment>
<dbReference type="InterPro" id="IPR036908">
    <property type="entry name" value="RlpA-like_sf"/>
</dbReference>
<feature type="chain" id="PRO_5016470341" description="Probable endolytic peptidoglycan transglycosylase RlpA" evidence="3">
    <location>
        <begin position="31"/>
        <end position="144"/>
    </location>
</feature>
<dbReference type="InterPro" id="IPR012997">
    <property type="entry name" value="RplA"/>
</dbReference>